<dbReference type="OrthoDB" id="1121797at2"/>
<feature type="transmembrane region" description="Helical" evidence="1">
    <location>
        <begin position="72"/>
        <end position="95"/>
    </location>
</feature>
<keyword evidence="1" id="KW-1133">Transmembrane helix</keyword>
<evidence type="ECO:0000256" key="1">
    <source>
        <dbReference type="SAM" id="Phobius"/>
    </source>
</evidence>
<dbReference type="AlphaFoldDB" id="A0A0M9VH54"/>
<evidence type="ECO:0000313" key="2">
    <source>
        <dbReference type="EMBL" id="KOS05202.1"/>
    </source>
</evidence>
<reference evidence="2 3" key="1">
    <citation type="submission" date="2015-08" db="EMBL/GenBank/DDBJ databases">
        <title>Whole genome sequence of Flavobacterium akiainvivens IK-1T, from decaying Wikstroemia oahuensis, an endemic Hawaiian shrub.</title>
        <authorList>
            <person name="Wan X."/>
            <person name="Hou S."/>
            <person name="Saito J."/>
            <person name="Donachie S."/>
        </authorList>
    </citation>
    <scope>NUCLEOTIDE SEQUENCE [LARGE SCALE GENOMIC DNA]</scope>
    <source>
        <strain evidence="2 3">IK-1</strain>
    </source>
</reference>
<dbReference type="STRING" id="1202724.AM493_03490"/>
<keyword evidence="1" id="KW-0472">Membrane</keyword>
<dbReference type="PATRIC" id="fig|1202724.3.peg.716"/>
<sequence length="158" mass="17107">MDYKSPFESEQSSQFDNFELHVNAEAQSFLRETAKWATFLSILGFIGLGFMLLGGIFMMALGSSLATAGSPMSGVVVGLIYLIMAGLYFFPILYLNRFASKIKDALNSNRTDILTEAFGNLKSHYKFVGIATIVGIALFILFFIIGIVAAMGAAAGAY</sequence>
<dbReference type="EMBL" id="LIYD01000005">
    <property type="protein sequence ID" value="KOS05202.1"/>
    <property type="molecule type" value="Genomic_DNA"/>
</dbReference>
<keyword evidence="1" id="KW-0812">Transmembrane</keyword>
<accession>A0A0M9VH54</accession>
<proteinExistence type="predicted"/>
<comment type="caution">
    <text evidence="2">The sequence shown here is derived from an EMBL/GenBank/DDBJ whole genome shotgun (WGS) entry which is preliminary data.</text>
</comment>
<feature type="transmembrane region" description="Helical" evidence="1">
    <location>
        <begin position="127"/>
        <end position="155"/>
    </location>
</feature>
<evidence type="ECO:0008006" key="4">
    <source>
        <dbReference type="Google" id="ProtNLM"/>
    </source>
</evidence>
<protein>
    <recommendedName>
        <fullName evidence="4">DUF5362 domain-containing protein</fullName>
    </recommendedName>
</protein>
<dbReference type="RefSeq" id="WP_054406270.1">
    <property type="nucleotide sequence ID" value="NZ_FOYA01000006.1"/>
</dbReference>
<dbReference type="Proteomes" id="UP000037755">
    <property type="component" value="Unassembled WGS sequence"/>
</dbReference>
<name>A0A0M9VH54_9FLAO</name>
<organism evidence="2 3">
    <name type="scientific">Flavobacterium akiainvivens</name>
    <dbReference type="NCBI Taxonomy" id="1202724"/>
    <lineage>
        <taxon>Bacteria</taxon>
        <taxon>Pseudomonadati</taxon>
        <taxon>Bacteroidota</taxon>
        <taxon>Flavobacteriia</taxon>
        <taxon>Flavobacteriales</taxon>
        <taxon>Flavobacteriaceae</taxon>
        <taxon>Flavobacterium</taxon>
    </lineage>
</organism>
<evidence type="ECO:0000313" key="3">
    <source>
        <dbReference type="Proteomes" id="UP000037755"/>
    </source>
</evidence>
<keyword evidence="3" id="KW-1185">Reference proteome</keyword>
<gene>
    <name evidence="2" type="ORF">AM493_03490</name>
</gene>
<feature type="transmembrane region" description="Helical" evidence="1">
    <location>
        <begin position="36"/>
        <end position="60"/>
    </location>
</feature>